<name>A0AAE0CBB7_9CHLO</name>
<feature type="coiled-coil region" evidence="1">
    <location>
        <begin position="395"/>
        <end position="492"/>
    </location>
</feature>
<feature type="compositionally biased region" description="Basic residues" evidence="2">
    <location>
        <begin position="9"/>
        <end position="22"/>
    </location>
</feature>
<dbReference type="AlphaFoldDB" id="A0AAE0CBB7"/>
<feature type="coiled-coil region" evidence="1">
    <location>
        <begin position="525"/>
        <end position="562"/>
    </location>
</feature>
<organism evidence="3 4">
    <name type="scientific">Cymbomonas tetramitiformis</name>
    <dbReference type="NCBI Taxonomy" id="36881"/>
    <lineage>
        <taxon>Eukaryota</taxon>
        <taxon>Viridiplantae</taxon>
        <taxon>Chlorophyta</taxon>
        <taxon>Pyramimonadophyceae</taxon>
        <taxon>Pyramimonadales</taxon>
        <taxon>Pyramimonadaceae</taxon>
        <taxon>Cymbomonas</taxon>
    </lineage>
</organism>
<evidence type="ECO:0000256" key="2">
    <source>
        <dbReference type="SAM" id="MobiDB-lite"/>
    </source>
</evidence>
<feature type="region of interest" description="Disordered" evidence="2">
    <location>
        <begin position="343"/>
        <end position="365"/>
    </location>
</feature>
<dbReference type="EMBL" id="LGRX02025771">
    <property type="protein sequence ID" value="KAK3251881.1"/>
    <property type="molecule type" value="Genomic_DNA"/>
</dbReference>
<accession>A0AAE0CBB7</accession>
<keyword evidence="4" id="KW-1185">Reference proteome</keyword>
<feature type="region of interest" description="Disordered" evidence="2">
    <location>
        <begin position="47"/>
        <end position="93"/>
    </location>
</feature>
<feature type="compositionally biased region" description="Basic and acidic residues" evidence="2">
    <location>
        <begin position="347"/>
        <end position="365"/>
    </location>
</feature>
<feature type="compositionally biased region" description="Gly residues" evidence="2">
    <location>
        <begin position="654"/>
        <end position="663"/>
    </location>
</feature>
<evidence type="ECO:0000313" key="4">
    <source>
        <dbReference type="Proteomes" id="UP001190700"/>
    </source>
</evidence>
<evidence type="ECO:0000256" key="1">
    <source>
        <dbReference type="SAM" id="Coils"/>
    </source>
</evidence>
<evidence type="ECO:0000313" key="3">
    <source>
        <dbReference type="EMBL" id="KAK3251881.1"/>
    </source>
</evidence>
<protein>
    <submittedName>
        <fullName evidence="3">Uncharacterized protein</fullName>
    </submittedName>
</protein>
<comment type="caution">
    <text evidence="3">The sequence shown here is derived from an EMBL/GenBank/DDBJ whole genome shotgun (WGS) entry which is preliminary data.</text>
</comment>
<dbReference type="Proteomes" id="UP001190700">
    <property type="component" value="Unassembled WGS sequence"/>
</dbReference>
<keyword evidence="1" id="KW-0175">Coiled coil</keyword>
<gene>
    <name evidence="3" type="ORF">CYMTET_38803</name>
</gene>
<proteinExistence type="predicted"/>
<sequence>MDSSLGKAPVRRAWNKHHIKRKGLHVQVGSKAQRELNEVATSIGSGSKTVHQIGSESAGRENQKAAIVESFEDDDDMSTSSRASKGRAGSDVDVERIREELQQEHNKQLSEFQKSLLQKESQLEELQLELAEVSSFQSLSPCTPKTPLSREEELVQRLKASHAKAAASDLQMGRLQLQVDRLEERLSARRVHSDKQSQETSARAAEMAADIVKSAKAAQAKAEEEAQELRARFTEAQTSLDDKQQELEKSKAALRETNLAASNASEALEAAEEREVTLTTNLKLYKRDTEADINRLDKLRENEAKARVLAESRLEQEKQDGENQLTALQAKCAGLEASLTSLTAGLEEEREKRHQCEKDLRGETERSAGLHTELATERHLREAVEGSLHLERARLEEVDSIHRAEQEQHKAVEEEATLKRQEIEQLQAALNSEQSRCEAAEAAVTEAAGHLEIHVAKCAKLEAELEEERRDCKLMENKIGSMESEKLALQEEIAEGNQARDLLEAGLEAERLSRDDQAEMRSNVESDLERSVEAQEAAMQAMQAEMNAKKAWEKEAGQLEAALSAERTLRSEAEEKLAGAHAAQLQLETQAQAQARPKTLHRCCPPSPAAAPLHPLACPSLPEAALPLPPQVEKAVGMAVGGDGRGVERQRGWPWGGEGSGHGRGVEKAVRMAVGWRRQWDGLGVEKAVRMAVGWRGSGDGRGVEKAVMAVGWRRQWGGEGSADGRGVEKAVGMAVGWREAVGWKAVRMAVGWRRRWGGEGSGDGAVGVEKGSGVEKAVGRRRQWGWPWGGEGSVDGRGVEKAVRMAVGWGW</sequence>
<feature type="region of interest" description="Disordered" evidence="2">
    <location>
        <begin position="1"/>
        <end position="22"/>
    </location>
</feature>
<reference evidence="3 4" key="1">
    <citation type="journal article" date="2015" name="Genome Biol. Evol.">
        <title>Comparative Genomics of a Bacterivorous Green Alga Reveals Evolutionary Causalities and Consequences of Phago-Mixotrophic Mode of Nutrition.</title>
        <authorList>
            <person name="Burns J.A."/>
            <person name="Paasch A."/>
            <person name="Narechania A."/>
            <person name="Kim E."/>
        </authorList>
    </citation>
    <scope>NUCLEOTIDE SEQUENCE [LARGE SCALE GENOMIC DNA]</scope>
    <source>
        <strain evidence="3 4">PLY_AMNH</strain>
    </source>
</reference>
<feature type="region of interest" description="Disordered" evidence="2">
    <location>
        <begin position="644"/>
        <end position="664"/>
    </location>
</feature>